<reference evidence="6 7" key="1">
    <citation type="submission" date="2018-04" db="EMBL/GenBank/DDBJ databases">
        <title>Pelagivirga bohaiensis gen. nov., sp. nov., a bacterium isolated from the Bohai Sea.</title>
        <authorList>
            <person name="Ji X."/>
        </authorList>
    </citation>
    <scope>NUCLEOTIDE SEQUENCE [LARGE SCALE GENOMIC DNA]</scope>
    <source>
        <strain evidence="6 7">BH-SD16</strain>
    </source>
</reference>
<dbReference type="SUPFAM" id="SSF46785">
    <property type="entry name" value="Winged helix' DNA-binding domain"/>
    <property type="match status" value="1"/>
</dbReference>
<dbReference type="Gene3D" id="3.40.190.10">
    <property type="entry name" value="Periplasmic binding protein-like II"/>
    <property type="match status" value="2"/>
</dbReference>
<accession>A0A2T7FZC3</accession>
<dbReference type="PANTHER" id="PTHR30419">
    <property type="entry name" value="HTH-TYPE TRANSCRIPTIONAL REGULATOR YBHD"/>
    <property type="match status" value="1"/>
</dbReference>
<evidence type="ECO:0000256" key="2">
    <source>
        <dbReference type="ARBA" id="ARBA00023015"/>
    </source>
</evidence>
<gene>
    <name evidence="6" type="ORF">DC363_02505</name>
</gene>
<dbReference type="Gene3D" id="1.10.10.10">
    <property type="entry name" value="Winged helix-like DNA-binding domain superfamily/Winged helix DNA-binding domain"/>
    <property type="match status" value="1"/>
</dbReference>
<dbReference type="InterPro" id="IPR036390">
    <property type="entry name" value="WH_DNA-bd_sf"/>
</dbReference>
<keyword evidence="4" id="KW-0804">Transcription</keyword>
<dbReference type="PRINTS" id="PR00039">
    <property type="entry name" value="HTHLYSR"/>
</dbReference>
<protein>
    <submittedName>
        <fullName evidence="6">LysR family transcriptional regulator</fullName>
    </submittedName>
</protein>
<dbReference type="AlphaFoldDB" id="A0A2T7FZC3"/>
<dbReference type="InterPro" id="IPR036388">
    <property type="entry name" value="WH-like_DNA-bd_sf"/>
</dbReference>
<dbReference type="InterPro" id="IPR000847">
    <property type="entry name" value="LysR_HTH_N"/>
</dbReference>
<evidence type="ECO:0000256" key="4">
    <source>
        <dbReference type="ARBA" id="ARBA00023163"/>
    </source>
</evidence>
<keyword evidence="2" id="KW-0805">Transcription regulation</keyword>
<evidence type="ECO:0000256" key="3">
    <source>
        <dbReference type="ARBA" id="ARBA00023125"/>
    </source>
</evidence>
<dbReference type="Proteomes" id="UP000244817">
    <property type="component" value="Unassembled WGS sequence"/>
</dbReference>
<evidence type="ECO:0000313" key="6">
    <source>
        <dbReference type="EMBL" id="PVA07524.1"/>
    </source>
</evidence>
<sequence length="299" mass="32205">MDSRQLKTLVAIAEHGTFARAAEVVHITPSAVSQQILALETEVGVPLFNRDKRPPTLNLQGQQLVTSAKKILRLLQDTQSAIEGKHPTGTLTIGSVRTSAIGMLPAAIVSLRNTYPELLVRLRVGMSNTLISDVLAGKLDIAVVAEHVGIPKSLRWTPFIREPLVVIAPPGTPAMPARKLLESMPFIRFHANVPLAIMIDTELSRLGITTQDTAEIDTVATIVECVSAGLGVGIVPQVALRSTPAMLTTAQFGDPQLFRHVGIVRPASSPKDQFFNEVHMRLAGMADEYGVLPPELKSS</sequence>
<dbReference type="InterPro" id="IPR005119">
    <property type="entry name" value="LysR_subst-bd"/>
</dbReference>
<evidence type="ECO:0000256" key="1">
    <source>
        <dbReference type="ARBA" id="ARBA00009437"/>
    </source>
</evidence>
<dbReference type="Pfam" id="PF03466">
    <property type="entry name" value="LysR_substrate"/>
    <property type="match status" value="1"/>
</dbReference>
<comment type="caution">
    <text evidence="6">The sequence shown here is derived from an EMBL/GenBank/DDBJ whole genome shotgun (WGS) entry which is preliminary data.</text>
</comment>
<dbReference type="GO" id="GO:0003700">
    <property type="term" value="F:DNA-binding transcription factor activity"/>
    <property type="evidence" value="ECO:0007669"/>
    <property type="project" value="InterPro"/>
</dbReference>
<dbReference type="PROSITE" id="PS50931">
    <property type="entry name" value="HTH_LYSR"/>
    <property type="match status" value="1"/>
</dbReference>
<dbReference type="Pfam" id="PF00126">
    <property type="entry name" value="HTH_1"/>
    <property type="match status" value="1"/>
</dbReference>
<keyword evidence="7" id="KW-1185">Reference proteome</keyword>
<feature type="domain" description="HTH lysR-type" evidence="5">
    <location>
        <begin position="1"/>
        <end position="58"/>
    </location>
</feature>
<dbReference type="GO" id="GO:0003677">
    <property type="term" value="F:DNA binding"/>
    <property type="evidence" value="ECO:0007669"/>
    <property type="project" value="UniProtKB-KW"/>
</dbReference>
<dbReference type="OrthoDB" id="9775392at2"/>
<evidence type="ECO:0000259" key="5">
    <source>
        <dbReference type="PROSITE" id="PS50931"/>
    </source>
</evidence>
<proteinExistence type="inferred from homology"/>
<dbReference type="EMBL" id="QCYG01000002">
    <property type="protein sequence ID" value="PVA07524.1"/>
    <property type="molecule type" value="Genomic_DNA"/>
</dbReference>
<keyword evidence="3" id="KW-0238">DNA-binding</keyword>
<dbReference type="SUPFAM" id="SSF53850">
    <property type="entry name" value="Periplasmic binding protein-like II"/>
    <property type="match status" value="1"/>
</dbReference>
<organism evidence="6 7">
    <name type="scientific">Thalassorhabdomicrobium marinisediminis</name>
    <dbReference type="NCBI Taxonomy" id="2170577"/>
    <lineage>
        <taxon>Bacteria</taxon>
        <taxon>Pseudomonadati</taxon>
        <taxon>Pseudomonadota</taxon>
        <taxon>Alphaproteobacteria</taxon>
        <taxon>Rhodobacterales</taxon>
        <taxon>Paracoccaceae</taxon>
        <taxon>Thalassorhabdomicrobium</taxon>
    </lineage>
</organism>
<dbReference type="RefSeq" id="WP_108639566.1">
    <property type="nucleotide sequence ID" value="NZ_QCYG01000002.1"/>
</dbReference>
<name>A0A2T7FZC3_9RHOB</name>
<dbReference type="InterPro" id="IPR050950">
    <property type="entry name" value="HTH-type_LysR_regulators"/>
</dbReference>
<comment type="similarity">
    <text evidence="1">Belongs to the LysR transcriptional regulatory family.</text>
</comment>
<dbReference type="GO" id="GO:0005829">
    <property type="term" value="C:cytosol"/>
    <property type="evidence" value="ECO:0007669"/>
    <property type="project" value="TreeGrafter"/>
</dbReference>
<evidence type="ECO:0000313" key="7">
    <source>
        <dbReference type="Proteomes" id="UP000244817"/>
    </source>
</evidence>
<dbReference type="FunFam" id="1.10.10.10:FF:000001">
    <property type="entry name" value="LysR family transcriptional regulator"/>
    <property type="match status" value="1"/>
</dbReference>